<evidence type="ECO:0000313" key="1">
    <source>
        <dbReference type="EMBL" id="SBW02213.1"/>
    </source>
</evidence>
<proteinExistence type="predicted"/>
<reference evidence="1" key="1">
    <citation type="submission" date="2016-04" db="EMBL/GenBank/DDBJ databases">
        <authorList>
            <person name="Evans L.H."/>
            <person name="Alamgir A."/>
            <person name="Owens N."/>
            <person name="Weber N.D."/>
            <person name="Virtaneva K."/>
            <person name="Barbian K."/>
            <person name="Babar A."/>
            <person name="Rosenke K."/>
        </authorList>
    </citation>
    <scope>NUCLEOTIDE SEQUENCE</scope>
    <source>
        <strain evidence="1">92-2</strain>
    </source>
</reference>
<accession>A0A212JS15</accession>
<dbReference type="AlphaFoldDB" id="A0A212JS15"/>
<protein>
    <submittedName>
        <fullName evidence="1">Uncharacterized protein</fullName>
    </submittedName>
</protein>
<gene>
    <name evidence="1" type="ORF">KM92DES2_11624</name>
</gene>
<organism evidence="1">
    <name type="scientific">uncultured Desulfovibrio sp</name>
    <dbReference type="NCBI Taxonomy" id="167968"/>
    <lineage>
        <taxon>Bacteria</taxon>
        <taxon>Pseudomonadati</taxon>
        <taxon>Thermodesulfobacteriota</taxon>
        <taxon>Desulfovibrionia</taxon>
        <taxon>Desulfovibrionales</taxon>
        <taxon>Desulfovibrionaceae</taxon>
        <taxon>Desulfovibrio</taxon>
        <taxon>environmental samples</taxon>
    </lineage>
</organism>
<sequence>MSFTDFVVKTANVFVSSLTGDPFKRHNLSRGSFIHALKDFGQFLDFDWQGINVHNLPLCCVEVEVYEHKLQSARPHVTHQKKYKDDNFARIVLLNKKAGFPRPE</sequence>
<dbReference type="EMBL" id="FLUP01000001">
    <property type="protein sequence ID" value="SBW02213.1"/>
    <property type="molecule type" value="Genomic_DNA"/>
</dbReference>
<name>A0A212JS15_9BACT</name>